<evidence type="ECO:0000259" key="3">
    <source>
        <dbReference type="Pfam" id="PF01757"/>
    </source>
</evidence>
<feature type="transmembrane region" description="Helical" evidence="2">
    <location>
        <begin position="610"/>
        <end position="632"/>
    </location>
</feature>
<feature type="compositionally biased region" description="Low complexity" evidence="1">
    <location>
        <begin position="242"/>
        <end position="255"/>
    </location>
</feature>
<protein>
    <recommendedName>
        <fullName evidence="3">Acyltransferase 3 domain-containing protein</fullName>
    </recommendedName>
</protein>
<feature type="transmembrane region" description="Helical" evidence="2">
    <location>
        <begin position="503"/>
        <end position="524"/>
    </location>
</feature>
<dbReference type="InterPro" id="IPR052734">
    <property type="entry name" value="Nod_factor_acetyltransferase"/>
</dbReference>
<feature type="transmembrane region" description="Helical" evidence="2">
    <location>
        <begin position="452"/>
        <end position="471"/>
    </location>
</feature>
<sequence length="662" mass="71173">MSDTRHHPPVPVPRPGVTPDPDADADAEEAPTGVIGRVTGEWPPPGADAGTAGGHPSVAREGAAGASHGVPGTGESGTGPAPGDAASAADAAARHEKPPLPVRQPRRRGAGGLGKAPENAPTPEGFDYFGSSGGQRPPADPTRPRSAAFDAAGPFAQRDAVDRPGVPEEPAGPERRGAFDRSRAFGEPGAGDVPGGPLAGGPRTGASPLPSRPRRDRPGPQAVPDAAAFQDGPAPAAPPMEWPGADGPAGAPGRWDPWRRDEAPGEAEAFEGPAVRPMPLPAWAEVPARPPADPFAEPVPGQARTEDPGQWDRPETEAEPQPRAKRPRDPYLDNAKFLLIALVPIGHSLVPTLAADSARAAYLFIYVFHMPLFVMISGYLSRNFWNSNAKTNKLVDTFLVPYVVVEVGYAALRYALGQKWSITITDPAWLNWYLLALLFWRLSTPVWKRMRFPFLISVAVYLFAGFSELSGDFSMDRFFGLMPFFVLGLVIRPGLFDFLKRRWVMVLSALVLIGAAVTAVYLVKNYSVKLGPIYYKNSYKDLHLVWWKGMALRVALLGAALAMSAAVMSLVPKGQTWFSDLGTRTLYCYLLHGVPVLIAKEMGWLSVPWLYGPLGVAAIASACFALAIVLCMPITRTLFKWLLEPRLSWLYRRPSDPAKQAA</sequence>
<feature type="region of interest" description="Disordered" evidence="1">
    <location>
        <begin position="1"/>
        <end position="329"/>
    </location>
</feature>
<feature type="transmembrane region" description="Helical" evidence="2">
    <location>
        <begin position="394"/>
        <end position="414"/>
    </location>
</feature>
<feature type="transmembrane region" description="Helical" evidence="2">
    <location>
        <begin position="477"/>
        <end position="496"/>
    </location>
</feature>
<keyword evidence="2" id="KW-0472">Membrane</keyword>
<feature type="transmembrane region" description="Helical" evidence="2">
    <location>
        <begin position="420"/>
        <end position="440"/>
    </location>
</feature>
<accession>A0ABQ4G6N4</accession>
<feature type="transmembrane region" description="Helical" evidence="2">
    <location>
        <begin position="581"/>
        <end position="598"/>
    </location>
</feature>
<feature type="compositionally biased region" description="Low complexity" evidence="1">
    <location>
        <begin position="79"/>
        <end position="91"/>
    </location>
</feature>
<feature type="compositionally biased region" description="Low complexity" evidence="1">
    <location>
        <begin position="224"/>
        <end position="234"/>
    </location>
</feature>
<feature type="compositionally biased region" description="Basic and acidic residues" evidence="1">
    <location>
        <begin position="304"/>
        <end position="329"/>
    </location>
</feature>
<dbReference type="Pfam" id="PF01757">
    <property type="entry name" value="Acyl_transf_3"/>
    <property type="match status" value="1"/>
</dbReference>
<proteinExistence type="predicted"/>
<feature type="compositionally biased region" description="Basic and acidic residues" evidence="1">
    <location>
        <begin position="159"/>
        <end position="184"/>
    </location>
</feature>
<evidence type="ECO:0000256" key="1">
    <source>
        <dbReference type="SAM" id="MobiDB-lite"/>
    </source>
</evidence>
<gene>
    <name evidence="4" type="ORF">Mco01_56840</name>
</gene>
<name>A0ABQ4G6N4_9ACTN</name>
<feature type="compositionally biased region" description="Pro residues" evidence="1">
    <location>
        <begin position="9"/>
        <end position="18"/>
    </location>
</feature>
<dbReference type="PANTHER" id="PTHR37312:SF1">
    <property type="entry name" value="MEMBRANE-BOUND ACYLTRANSFERASE YKRP-RELATED"/>
    <property type="match status" value="1"/>
</dbReference>
<feature type="transmembrane region" description="Helical" evidence="2">
    <location>
        <begin position="360"/>
        <end position="382"/>
    </location>
</feature>
<keyword evidence="5" id="KW-1185">Reference proteome</keyword>
<evidence type="ECO:0000256" key="2">
    <source>
        <dbReference type="SAM" id="Phobius"/>
    </source>
</evidence>
<evidence type="ECO:0000313" key="4">
    <source>
        <dbReference type="EMBL" id="GIH42684.1"/>
    </source>
</evidence>
<dbReference type="EMBL" id="BOOC01000032">
    <property type="protein sequence ID" value="GIH42684.1"/>
    <property type="molecule type" value="Genomic_DNA"/>
</dbReference>
<dbReference type="PANTHER" id="PTHR37312">
    <property type="entry name" value="MEMBRANE-BOUND ACYLTRANSFERASE YKRP-RELATED"/>
    <property type="match status" value="1"/>
</dbReference>
<organism evidence="4 5">
    <name type="scientific">Microbispora corallina</name>
    <dbReference type="NCBI Taxonomy" id="83302"/>
    <lineage>
        <taxon>Bacteria</taxon>
        <taxon>Bacillati</taxon>
        <taxon>Actinomycetota</taxon>
        <taxon>Actinomycetes</taxon>
        <taxon>Streptosporangiales</taxon>
        <taxon>Streptosporangiaceae</taxon>
        <taxon>Microbispora</taxon>
    </lineage>
</organism>
<evidence type="ECO:0000313" key="5">
    <source>
        <dbReference type="Proteomes" id="UP000603904"/>
    </source>
</evidence>
<keyword evidence="2" id="KW-0812">Transmembrane</keyword>
<dbReference type="RefSeq" id="WP_204059875.1">
    <property type="nucleotide sequence ID" value="NZ_BAAAGP010000019.1"/>
</dbReference>
<reference evidence="4 5" key="1">
    <citation type="submission" date="2021-01" db="EMBL/GenBank/DDBJ databases">
        <title>Whole genome shotgun sequence of Microbispora corallina NBRC 16416.</title>
        <authorList>
            <person name="Komaki H."/>
            <person name="Tamura T."/>
        </authorList>
    </citation>
    <scope>NUCLEOTIDE SEQUENCE [LARGE SCALE GENOMIC DNA]</scope>
    <source>
        <strain evidence="4 5">NBRC 16416</strain>
    </source>
</reference>
<keyword evidence="2" id="KW-1133">Transmembrane helix</keyword>
<feature type="compositionally biased region" description="Low complexity" evidence="1">
    <location>
        <begin position="47"/>
        <end position="56"/>
    </location>
</feature>
<comment type="caution">
    <text evidence="4">The sequence shown here is derived from an EMBL/GenBank/DDBJ whole genome shotgun (WGS) entry which is preliminary data.</text>
</comment>
<feature type="transmembrane region" description="Helical" evidence="2">
    <location>
        <begin position="544"/>
        <end position="569"/>
    </location>
</feature>
<feature type="domain" description="Acyltransferase 3" evidence="3">
    <location>
        <begin position="330"/>
        <end position="627"/>
    </location>
</feature>
<dbReference type="Proteomes" id="UP000603904">
    <property type="component" value="Unassembled WGS sequence"/>
</dbReference>
<dbReference type="InterPro" id="IPR002656">
    <property type="entry name" value="Acyl_transf_3_dom"/>
</dbReference>
<feature type="compositionally biased region" description="Gly residues" evidence="1">
    <location>
        <begin position="188"/>
        <end position="203"/>
    </location>
</feature>